<evidence type="ECO:0000256" key="6">
    <source>
        <dbReference type="ARBA" id="ARBA00023002"/>
    </source>
</evidence>
<evidence type="ECO:0000256" key="1">
    <source>
        <dbReference type="ARBA" id="ARBA00001971"/>
    </source>
</evidence>
<evidence type="ECO:0000256" key="2">
    <source>
        <dbReference type="ARBA" id="ARBA00005179"/>
    </source>
</evidence>
<dbReference type="AlphaFoldDB" id="A0AAW0FJY4"/>
<keyword evidence="8" id="KW-0503">Monooxygenase</keyword>
<comment type="cofactor">
    <cofactor evidence="1">
        <name>heme</name>
        <dbReference type="ChEBI" id="CHEBI:30413"/>
    </cofactor>
</comment>
<dbReference type="Gene3D" id="1.10.630.10">
    <property type="entry name" value="Cytochrome P450"/>
    <property type="match status" value="1"/>
</dbReference>
<dbReference type="Proteomes" id="UP001385951">
    <property type="component" value="Unassembled WGS sequence"/>
</dbReference>
<comment type="similarity">
    <text evidence="3">Belongs to the cytochrome P450 family.</text>
</comment>
<dbReference type="PANTHER" id="PTHR24305:SF166">
    <property type="entry name" value="CYTOCHROME P450 12A4, MITOCHONDRIAL-RELATED"/>
    <property type="match status" value="1"/>
</dbReference>
<protein>
    <recommendedName>
        <fullName evidence="11">Cytochrome P450</fullName>
    </recommendedName>
</protein>
<accession>A0AAW0FJY4</accession>
<comment type="pathway">
    <text evidence="2">Secondary metabolite biosynthesis.</text>
</comment>
<dbReference type="GO" id="GO:0016705">
    <property type="term" value="F:oxidoreductase activity, acting on paired donors, with incorporation or reduction of molecular oxygen"/>
    <property type="evidence" value="ECO:0007669"/>
    <property type="project" value="InterPro"/>
</dbReference>
<gene>
    <name evidence="9" type="ORF">QCA50_019332</name>
</gene>
<evidence type="ECO:0000256" key="5">
    <source>
        <dbReference type="ARBA" id="ARBA00022723"/>
    </source>
</evidence>
<organism evidence="9 10">
    <name type="scientific">Cerrena zonata</name>
    <dbReference type="NCBI Taxonomy" id="2478898"/>
    <lineage>
        <taxon>Eukaryota</taxon>
        <taxon>Fungi</taxon>
        <taxon>Dikarya</taxon>
        <taxon>Basidiomycota</taxon>
        <taxon>Agaricomycotina</taxon>
        <taxon>Agaricomycetes</taxon>
        <taxon>Polyporales</taxon>
        <taxon>Cerrenaceae</taxon>
        <taxon>Cerrena</taxon>
    </lineage>
</organism>
<dbReference type="InterPro" id="IPR050121">
    <property type="entry name" value="Cytochrome_P450_monoxygenase"/>
</dbReference>
<dbReference type="InterPro" id="IPR036396">
    <property type="entry name" value="Cyt_P450_sf"/>
</dbReference>
<keyword evidence="10" id="KW-1185">Reference proteome</keyword>
<comment type="caution">
    <text evidence="9">The sequence shown here is derived from an EMBL/GenBank/DDBJ whole genome shotgun (WGS) entry which is preliminary data.</text>
</comment>
<evidence type="ECO:0000256" key="8">
    <source>
        <dbReference type="ARBA" id="ARBA00023033"/>
    </source>
</evidence>
<evidence type="ECO:0000313" key="9">
    <source>
        <dbReference type="EMBL" id="KAK7677641.1"/>
    </source>
</evidence>
<dbReference type="GO" id="GO:0004497">
    <property type="term" value="F:monooxygenase activity"/>
    <property type="evidence" value="ECO:0007669"/>
    <property type="project" value="UniProtKB-KW"/>
</dbReference>
<evidence type="ECO:0000256" key="7">
    <source>
        <dbReference type="ARBA" id="ARBA00023004"/>
    </source>
</evidence>
<dbReference type="Pfam" id="PF00067">
    <property type="entry name" value="p450"/>
    <property type="match status" value="1"/>
</dbReference>
<evidence type="ECO:0000313" key="10">
    <source>
        <dbReference type="Proteomes" id="UP001385951"/>
    </source>
</evidence>
<keyword evidence="5" id="KW-0479">Metal-binding</keyword>
<dbReference type="InterPro" id="IPR001128">
    <property type="entry name" value="Cyt_P450"/>
</dbReference>
<evidence type="ECO:0000256" key="3">
    <source>
        <dbReference type="ARBA" id="ARBA00010617"/>
    </source>
</evidence>
<keyword evidence="4" id="KW-0349">Heme</keyword>
<sequence>MDAICRESLRLYPPATMVFREAYRDMVLPLSEPIAYDGTAMSKVPIPAGTMLVLGLGSTNRCKDIWDDALEFKPEWWLSPLPPTVVESRIPGVYSHTMTLNGGARSCIGFKISQLEMKVVLTVILSTFKVSFAEETKDVVWKLAAVRYPTRGQVSNQPEFLLALERLKV</sequence>
<name>A0AAW0FJY4_9APHY</name>
<dbReference type="PANTHER" id="PTHR24305">
    <property type="entry name" value="CYTOCHROME P450"/>
    <property type="match status" value="1"/>
</dbReference>
<evidence type="ECO:0008006" key="11">
    <source>
        <dbReference type="Google" id="ProtNLM"/>
    </source>
</evidence>
<reference evidence="9 10" key="1">
    <citation type="submission" date="2022-09" db="EMBL/GenBank/DDBJ databases">
        <authorList>
            <person name="Palmer J.M."/>
        </authorList>
    </citation>
    <scope>NUCLEOTIDE SEQUENCE [LARGE SCALE GENOMIC DNA]</scope>
    <source>
        <strain evidence="9 10">DSM 7382</strain>
    </source>
</reference>
<dbReference type="GO" id="GO:0005506">
    <property type="term" value="F:iron ion binding"/>
    <property type="evidence" value="ECO:0007669"/>
    <property type="project" value="InterPro"/>
</dbReference>
<evidence type="ECO:0000256" key="4">
    <source>
        <dbReference type="ARBA" id="ARBA00022617"/>
    </source>
</evidence>
<dbReference type="SUPFAM" id="SSF48264">
    <property type="entry name" value="Cytochrome P450"/>
    <property type="match status" value="1"/>
</dbReference>
<keyword evidence="7" id="KW-0408">Iron</keyword>
<dbReference type="GO" id="GO:0020037">
    <property type="term" value="F:heme binding"/>
    <property type="evidence" value="ECO:0007669"/>
    <property type="project" value="InterPro"/>
</dbReference>
<proteinExistence type="inferred from homology"/>
<dbReference type="EMBL" id="JASBNA010000084">
    <property type="protein sequence ID" value="KAK7677641.1"/>
    <property type="molecule type" value="Genomic_DNA"/>
</dbReference>
<keyword evidence="6" id="KW-0560">Oxidoreductase</keyword>